<keyword evidence="3 6" id="KW-0812">Transmembrane</keyword>
<evidence type="ECO:0000313" key="12">
    <source>
        <dbReference type="EMBL" id="MTS50843.1"/>
    </source>
</evidence>
<evidence type="ECO:0000259" key="7">
    <source>
        <dbReference type="Pfam" id="PF04138"/>
    </source>
</evidence>
<evidence type="ECO:0000313" key="17">
    <source>
        <dbReference type="Proteomes" id="UP000472755"/>
    </source>
</evidence>
<dbReference type="InterPro" id="IPR007267">
    <property type="entry name" value="GtrA_DPMS_TM"/>
</dbReference>
<dbReference type="EMBL" id="WMZU01000023">
    <property type="protein sequence ID" value="MTS28227.1"/>
    <property type="molecule type" value="Genomic_DNA"/>
</dbReference>
<accession>A0A0W7TNE6</accession>
<dbReference type="InterPro" id="IPR051401">
    <property type="entry name" value="GtrA_CellWall_Glycosyl"/>
</dbReference>
<keyword evidence="13" id="KW-1185">Reference proteome</keyword>
<evidence type="ECO:0000313" key="15">
    <source>
        <dbReference type="Proteomes" id="UP000431913"/>
    </source>
</evidence>
<keyword evidence="4 6" id="KW-1133">Transmembrane helix</keyword>
<dbReference type="Proteomes" id="UP000472755">
    <property type="component" value="Unassembled WGS sequence"/>
</dbReference>
<dbReference type="PANTHER" id="PTHR38459">
    <property type="entry name" value="PROPHAGE BACTOPRENOL-LINKED GLUCOSE TRANSLOCASE HOMOLOG"/>
    <property type="match status" value="1"/>
</dbReference>
<dbReference type="GeneID" id="42856101"/>
<evidence type="ECO:0000313" key="9">
    <source>
        <dbReference type="EMBL" id="KUE75369.1"/>
    </source>
</evidence>
<feature type="transmembrane region" description="Helical" evidence="6">
    <location>
        <begin position="114"/>
        <end position="134"/>
    </location>
</feature>
<dbReference type="EMBL" id="WMZR01000004">
    <property type="protein sequence ID" value="MTS50843.1"/>
    <property type="molecule type" value="Genomic_DNA"/>
</dbReference>
<reference evidence="9 14" key="2">
    <citation type="submission" date="2015-10" db="EMBL/GenBank/DDBJ databases">
        <title>A novel member of the family Ruminococcaceae isolated from human faeces.</title>
        <authorList>
            <person name="Shkoporov A.N."/>
            <person name="Chaplin A.V."/>
            <person name="Motuzova O.V."/>
            <person name="Kafarskaia L.I."/>
            <person name="Efimov B.A."/>
        </authorList>
    </citation>
    <scope>NUCLEOTIDE SEQUENCE [LARGE SCALE GENOMIC DNA]</scope>
    <source>
        <strain evidence="9 14">668</strain>
    </source>
</reference>
<feature type="transmembrane region" description="Helical" evidence="6">
    <location>
        <begin position="43"/>
        <end position="61"/>
    </location>
</feature>
<evidence type="ECO:0000313" key="14">
    <source>
        <dbReference type="Proteomes" id="UP000053433"/>
    </source>
</evidence>
<reference evidence="10 15" key="4">
    <citation type="submission" date="2019-08" db="EMBL/GenBank/DDBJ databases">
        <title>In-depth cultivation of the pig gut microbiome towards novel bacterial diversity and tailored functional studies.</title>
        <authorList>
            <person name="Wylensek D."/>
            <person name="Hitch T.C.A."/>
            <person name="Clavel T."/>
        </authorList>
    </citation>
    <scope>NUCLEOTIDE SEQUENCE [LARGE SCALE GENOMIC DNA]</scope>
    <source>
        <strain evidence="10 15">WCA3-601-WT-6J</strain>
    </source>
</reference>
<evidence type="ECO:0000256" key="5">
    <source>
        <dbReference type="ARBA" id="ARBA00023136"/>
    </source>
</evidence>
<proteinExistence type="inferred from homology"/>
<comment type="subcellular location">
    <subcellularLocation>
        <location evidence="1">Membrane</location>
        <topology evidence="1">Multi-pass membrane protein</topology>
    </subcellularLocation>
</comment>
<comment type="caution">
    <text evidence="8">The sequence shown here is derived from an EMBL/GenBank/DDBJ whole genome shotgun (WGS) entry which is preliminary data.</text>
</comment>
<evidence type="ECO:0000256" key="4">
    <source>
        <dbReference type="ARBA" id="ARBA00022989"/>
    </source>
</evidence>
<organism evidence="8 13">
    <name type="scientific">Ruthenibacterium lactatiformans</name>
    <dbReference type="NCBI Taxonomy" id="1550024"/>
    <lineage>
        <taxon>Bacteria</taxon>
        <taxon>Bacillati</taxon>
        <taxon>Bacillota</taxon>
        <taxon>Clostridia</taxon>
        <taxon>Eubacteriales</taxon>
        <taxon>Oscillospiraceae</taxon>
        <taxon>Ruthenibacterium</taxon>
    </lineage>
</organism>
<evidence type="ECO:0000313" key="16">
    <source>
        <dbReference type="Proteomes" id="UP000449193"/>
    </source>
</evidence>
<evidence type="ECO:0000313" key="11">
    <source>
        <dbReference type="EMBL" id="MTS28227.1"/>
    </source>
</evidence>
<dbReference type="Proteomes" id="UP000053433">
    <property type="component" value="Unassembled WGS sequence"/>
</dbReference>
<dbReference type="Proteomes" id="UP000431913">
    <property type="component" value="Unassembled WGS sequence"/>
</dbReference>
<dbReference type="GO" id="GO:0000271">
    <property type="term" value="P:polysaccharide biosynthetic process"/>
    <property type="evidence" value="ECO:0007669"/>
    <property type="project" value="InterPro"/>
</dbReference>
<feature type="transmembrane region" description="Helical" evidence="6">
    <location>
        <begin position="73"/>
        <end position="94"/>
    </location>
</feature>
<feature type="transmembrane region" description="Helical" evidence="6">
    <location>
        <begin position="16"/>
        <end position="37"/>
    </location>
</feature>
<comment type="similarity">
    <text evidence="2">Belongs to the GtrA family.</text>
</comment>
<evidence type="ECO:0000256" key="1">
    <source>
        <dbReference type="ARBA" id="ARBA00004141"/>
    </source>
</evidence>
<keyword evidence="5 6" id="KW-0472">Membrane</keyword>
<evidence type="ECO:0000313" key="13">
    <source>
        <dbReference type="Proteomes" id="UP000032483"/>
    </source>
</evidence>
<evidence type="ECO:0000256" key="3">
    <source>
        <dbReference type="ARBA" id="ARBA00022692"/>
    </source>
</evidence>
<sequence length="142" mass="16185">MRLFKKLFSFFWDRSLLIFLIIGGLNTLVSMVGSQLLYGALGYWGATALMFTVCSVFSFIFNRKYSFESKAPLLQSAVRFSVVIAVCYLISFGLSDFLVPMFMGRFFPAVSTDWQARIAMLVAQVIFTACNYLGQRLWAFKE</sequence>
<evidence type="ECO:0000313" key="10">
    <source>
        <dbReference type="EMBL" id="MST91043.1"/>
    </source>
</evidence>
<dbReference type="AlphaFoldDB" id="A0A0D8J195"/>
<feature type="domain" description="GtrA/DPMS transmembrane" evidence="7">
    <location>
        <begin position="19"/>
        <end position="140"/>
    </location>
</feature>
<reference evidence="16 17" key="3">
    <citation type="journal article" date="2019" name="Nat. Med.">
        <title>A library of human gut bacterial isolates paired with longitudinal multiomics data enables mechanistic microbiome research.</title>
        <authorList>
            <person name="Poyet M."/>
            <person name="Groussin M."/>
            <person name="Gibbons S.M."/>
            <person name="Avila-Pacheco J."/>
            <person name="Jiang X."/>
            <person name="Kearney S.M."/>
            <person name="Perrotta A.R."/>
            <person name="Berdy B."/>
            <person name="Zhao S."/>
            <person name="Lieberman T.D."/>
            <person name="Swanson P.K."/>
            <person name="Smith M."/>
            <person name="Roesemann S."/>
            <person name="Alexander J.E."/>
            <person name="Rich S.A."/>
            <person name="Livny J."/>
            <person name="Vlamakis H."/>
            <person name="Clish C."/>
            <person name="Bullock K."/>
            <person name="Deik A."/>
            <person name="Scott J."/>
            <person name="Pierce K.A."/>
            <person name="Xavier R.J."/>
            <person name="Alm E.J."/>
        </authorList>
    </citation>
    <scope>NUCLEOTIDE SEQUENCE [LARGE SCALE GENOMIC DNA]</scope>
    <source>
        <strain evidence="11 17">BIOML-A4</strain>
        <strain evidence="12 16">BIOML-A7</strain>
    </source>
</reference>
<dbReference type="EMBL" id="JXXK01000005">
    <property type="protein sequence ID" value="KJF40687.1"/>
    <property type="molecule type" value="Genomic_DNA"/>
</dbReference>
<protein>
    <submittedName>
        <fullName evidence="10">GtrA family protein</fullName>
    </submittedName>
</protein>
<dbReference type="GO" id="GO:0005886">
    <property type="term" value="C:plasma membrane"/>
    <property type="evidence" value="ECO:0007669"/>
    <property type="project" value="TreeGrafter"/>
</dbReference>
<dbReference type="Proteomes" id="UP000449193">
    <property type="component" value="Unassembled WGS sequence"/>
</dbReference>
<name>A0A0D8J195_9FIRM</name>
<dbReference type="EMBL" id="LMUA01000023">
    <property type="protein sequence ID" value="KUE75369.1"/>
    <property type="molecule type" value="Genomic_DNA"/>
</dbReference>
<accession>A0A0D8J195</accession>
<dbReference type="Pfam" id="PF04138">
    <property type="entry name" value="GtrA_DPMS_TM"/>
    <property type="match status" value="1"/>
</dbReference>
<dbReference type="Proteomes" id="UP000032483">
    <property type="component" value="Unassembled WGS sequence"/>
</dbReference>
<dbReference type="RefSeq" id="WP_009322113.1">
    <property type="nucleotide sequence ID" value="NZ_CAOJUJ010000032.1"/>
</dbReference>
<gene>
    <name evidence="9" type="ORF">ASJ35_14330</name>
    <name evidence="10" type="ORF">FYJ76_03695</name>
    <name evidence="12" type="ORF">GMD52_04710</name>
    <name evidence="11" type="ORF">GMD59_13165</name>
    <name evidence="8" type="ORF">TQ39_05615</name>
</gene>
<evidence type="ECO:0000256" key="6">
    <source>
        <dbReference type="SAM" id="Phobius"/>
    </source>
</evidence>
<reference evidence="8" key="1">
    <citation type="submission" date="2015-02" db="EMBL/GenBank/DDBJ databases">
        <title>A novel member of the family Ruminococcaceae isolated from human feces.</title>
        <authorList>
            <person name="Shkoporov A.N."/>
            <person name="Chaplin A.V."/>
            <person name="Motuzova O.V."/>
            <person name="Kafarskaia L.I."/>
            <person name="Khokhlova E.V."/>
            <person name="Efimov B.A."/>
        </authorList>
    </citation>
    <scope>NUCLEOTIDE SEQUENCE [LARGE SCALE GENOMIC DNA]</scope>
    <source>
        <strain evidence="8">585-1</strain>
    </source>
</reference>
<evidence type="ECO:0000313" key="8">
    <source>
        <dbReference type="EMBL" id="KJF40687.1"/>
    </source>
</evidence>
<dbReference type="EMBL" id="VUNJ01000003">
    <property type="protein sequence ID" value="MST91043.1"/>
    <property type="molecule type" value="Genomic_DNA"/>
</dbReference>
<dbReference type="PANTHER" id="PTHR38459:SF1">
    <property type="entry name" value="PROPHAGE BACTOPRENOL-LINKED GLUCOSE TRANSLOCASE HOMOLOG"/>
    <property type="match status" value="1"/>
</dbReference>
<evidence type="ECO:0000256" key="2">
    <source>
        <dbReference type="ARBA" id="ARBA00009399"/>
    </source>
</evidence>